<dbReference type="InterPro" id="IPR009075">
    <property type="entry name" value="AcylCo_DH/oxidase_C"/>
</dbReference>
<evidence type="ECO:0000256" key="5">
    <source>
        <dbReference type="ARBA" id="ARBA00023002"/>
    </source>
</evidence>
<dbReference type="InterPro" id="IPR046373">
    <property type="entry name" value="Acyl-CoA_Oxase/DH_mid-dom_sf"/>
</dbReference>
<dbReference type="Gene3D" id="2.40.110.10">
    <property type="entry name" value="Butyryl-CoA Dehydrogenase, subunit A, domain 2"/>
    <property type="match status" value="1"/>
</dbReference>
<evidence type="ECO:0000256" key="3">
    <source>
        <dbReference type="ARBA" id="ARBA00022630"/>
    </source>
</evidence>
<dbReference type="RefSeq" id="WP_166951070.1">
    <property type="nucleotide sequence ID" value="NZ_JAASQI010000003.1"/>
</dbReference>
<dbReference type="InterPro" id="IPR037069">
    <property type="entry name" value="AcylCoA_DH/ox_N_sf"/>
</dbReference>
<feature type="domain" description="Acyl-CoA dehydrogenase/oxidase C-terminal" evidence="7">
    <location>
        <begin position="231"/>
        <end position="377"/>
    </location>
</feature>
<feature type="domain" description="Acyl-CoA dehydrogenase/oxidase N-terminal" evidence="9">
    <location>
        <begin position="6"/>
        <end position="118"/>
    </location>
</feature>
<dbReference type="Pfam" id="PF00441">
    <property type="entry name" value="Acyl-CoA_dh_1"/>
    <property type="match status" value="1"/>
</dbReference>
<sequence length="385" mass="41207">MDFDLTDEQNLLKETVDRLVADNYGTLEQITAHRAAPGGFREEGWQRLAELGLLGLPFSEADGGFNGGPVETQIVMEALGRGLAPEPYLPTVLLGGGVLRRAGTDAQRQSIIPGIIDGTLRLAFAHTEPRARYDLHDVATQAVRQPDGSYRLDGHKSVVLSADTARWFVVSARTAGARRDEEGISLFLVPADAPGLSVEAYPTHDGGRAGNVFLAGVTVPADALIGERDAGLAVIEWVNGVAIAAVAAEAVGIMEALQALTVDYLKTRRQFGATIGSFQALQHQTVDILIATEQARSMSYFAAMMLDEPDAGARSLALSSAKVQINRSARLVGQKAVQLHGGIGMTMEYLGAHYFRRLALLETQFGDTTHHLRRVAQSEGLVQAG</sequence>
<keyword evidence="11" id="KW-1185">Reference proteome</keyword>
<evidence type="ECO:0000259" key="8">
    <source>
        <dbReference type="Pfam" id="PF02770"/>
    </source>
</evidence>
<dbReference type="InterPro" id="IPR013786">
    <property type="entry name" value="AcylCoA_DH/ox_N"/>
</dbReference>
<evidence type="ECO:0000259" key="7">
    <source>
        <dbReference type="Pfam" id="PF00441"/>
    </source>
</evidence>
<dbReference type="InterPro" id="IPR006091">
    <property type="entry name" value="Acyl-CoA_Oxase/DH_mid-dom"/>
</dbReference>
<dbReference type="Gene3D" id="1.10.540.10">
    <property type="entry name" value="Acyl-CoA dehydrogenase/oxidase, N-terminal domain"/>
    <property type="match status" value="1"/>
</dbReference>
<evidence type="ECO:0000256" key="4">
    <source>
        <dbReference type="ARBA" id="ARBA00022827"/>
    </source>
</evidence>
<feature type="domain" description="Acyl-CoA oxidase/dehydrogenase middle" evidence="8">
    <location>
        <begin position="123"/>
        <end position="207"/>
    </location>
</feature>
<dbReference type="Pfam" id="PF02770">
    <property type="entry name" value="Acyl-CoA_dh_M"/>
    <property type="match status" value="1"/>
</dbReference>
<organism evidence="10 11">
    <name type="scientific">Pseudochelatococcus lubricantis</name>
    <dbReference type="NCBI Taxonomy" id="1538102"/>
    <lineage>
        <taxon>Bacteria</taxon>
        <taxon>Pseudomonadati</taxon>
        <taxon>Pseudomonadota</taxon>
        <taxon>Alphaproteobacteria</taxon>
        <taxon>Hyphomicrobiales</taxon>
        <taxon>Chelatococcaceae</taxon>
        <taxon>Pseudochelatococcus</taxon>
    </lineage>
</organism>
<evidence type="ECO:0000313" key="10">
    <source>
        <dbReference type="EMBL" id="NIJ57936.1"/>
    </source>
</evidence>
<proteinExistence type="inferred from homology"/>
<dbReference type="SUPFAM" id="SSF47203">
    <property type="entry name" value="Acyl-CoA dehydrogenase C-terminal domain-like"/>
    <property type="match status" value="1"/>
</dbReference>
<dbReference type="InterPro" id="IPR036250">
    <property type="entry name" value="AcylCo_DH-like_C"/>
</dbReference>
<evidence type="ECO:0000259" key="9">
    <source>
        <dbReference type="Pfam" id="PF02771"/>
    </source>
</evidence>
<evidence type="ECO:0000256" key="6">
    <source>
        <dbReference type="RuleBase" id="RU362125"/>
    </source>
</evidence>
<dbReference type="Gene3D" id="1.20.140.10">
    <property type="entry name" value="Butyryl-CoA Dehydrogenase, subunit A, domain 3"/>
    <property type="match status" value="1"/>
</dbReference>
<comment type="caution">
    <text evidence="10">The sequence shown here is derived from an EMBL/GenBank/DDBJ whole genome shotgun (WGS) entry which is preliminary data.</text>
</comment>
<evidence type="ECO:0000256" key="1">
    <source>
        <dbReference type="ARBA" id="ARBA00001974"/>
    </source>
</evidence>
<keyword evidence="4 6" id="KW-0274">FAD</keyword>
<dbReference type="PANTHER" id="PTHR43884">
    <property type="entry name" value="ACYL-COA DEHYDROGENASE"/>
    <property type="match status" value="1"/>
</dbReference>
<comment type="cofactor">
    <cofactor evidence="1 6">
        <name>FAD</name>
        <dbReference type="ChEBI" id="CHEBI:57692"/>
    </cofactor>
</comment>
<protein>
    <submittedName>
        <fullName evidence="10">Pimeloyl-CoA dehydrogenase small subunit</fullName>
    </submittedName>
</protein>
<dbReference type="Proteomes" id="UP001429580">
    <property type="component" value="Unassembled WGS sequence"/>
</dbReference>
<accession>A0ABX0V4C7</accession>
<comment type="similarity">
    <text evidence="2 6">Belongs to the acyl-CoA dehydrogenase family.</text>
</comment>
<reference evidence="10 11" key="1">
    <citation type="submission" date="2020-03" db="EMBL/GenBank/DDBJ databases">
        <title>Genomic Encyclopedia of Type Strains, Phase IV (KMG-IV): sequencing the most valuable type-strain genomes for metagenomic binning, comparative biology and taxonomic classification.</title>
        <authorList>
            <person name="Goeker M."/>
        </authorList>
    </citation>
    <scope>NUCLEOTIDE SEQUENCE [LARGE SCALE GENOMIC DNA]</scope>
    <source>
        <strain evidence="10 11">DSM 103870</strain>
    </source>
</reference>
<gene>
    <name evidence="10" type="ORF">FHS82_001772</name>
</gene>
<dbReference type="InterPro" id="IPR009100">
    <property type="entry name" value="AcylCoA_DH/oxidase_NM_dom_sf"/>
</dbReference>
<keyword evidence="5 6" id="KW-0560">Oxidoreductase</keyword>
<keyword evidence="3 6" id="KW-0285">Flavoprotein</keyword>
<dbReference type="EMBL" id="JAASQI010000003">
    <property type="protein sequence ID" value="NIJ57936.1"/>
    <property type="molecule type" value="Genomic_DNA"/>
</dbReference>
<evidence type="ECO:0000313" key="11">
    <source>
        <dbReference type="Proteomes" id="UP001429580"/>
    </source>
</evidence>
<name>A0ABX0V4C7_9HYPH</name>
<dbReference type="PANTHER" id="PTHR43884:SF20">
    <property type="entry name" value="ACYL-COA DEHYDROGENASE FADE28"/>
    <property type="match status" value="1"/>
</dbReference>
<evidence type="ECO:0000256" key="2">
    <source>
        <dbReference type="ARBA" id="ARBA00009347"/>
    </source>
</evidence>
<dbReference type="SUPFAM" id="SSF56645">
    <property type="entry name" value="Acyl-CoA dehydrogenase NM domain-like"/>
    <property type="match status" value="1"/>
</dbReference>
<dbReference type="CDD" id="cd00567">
    <property type="entry name" value="ACAD"/>
    <property type="match status" value="1"/>
</dbReference>
<dbReference type="Pfam" id="PF02771">
    <property type="entry name" value="Acyl-CoA_dh_N"/>
    <property type="match status" value="1"/>
</dbReference>